<protein>
    <submittedName>
        <fullName evidence="1">Uncharacterized protein N447L</fullName>
    </submittedName>
</protein>
<proteinExistence type="predicted"/>
<evidence type="ECO:0000313" key="2">
    <source>
        <dbReference type="Proteomes" id="UP000204095"/>
    </source>
</evidence>
<gene>
    <name evidence="1" type="primary">N447L</name>
    <name evidence="1" type="ORF">FR483_N447L</name>
</gene>
<reference evidence="1 2" key="1">
    <citation type="journal article" date="2007" name="Virology">
        <title>Sequence and annotation of the 314-kb MT325 and the 321-kb FR483 viruses that infect Chlorella Pbi.</title>
        <authorList>
            <person name="Fitzgerald L.A."/>
            <person name="Graves M.V."/>
            <person name="Li X."/>
            <person name="Feldblyum T."/>
            <person name="Hartigan J."/>
            <person name="Van Etten J.L."/>
        </authorList>
    </citation>
    <scope>NUCLEOTIDE SEQUENCE [LARGE SCALE GENOMIC DNA]</scope>
    <source>
        <strain evidence="1 2">FR483</strain>
    </source>
</reference>
<organism evidence="1 2">
    <name type="scientific">Paramecium bursaria Chlorella virus FR483</name>
    <name type="common">PBCV-FR483</name>
    <dbReference type="NCBI Taxonomy" id="399781"/>
    <lineage>
        <taxon>Viruses</taxon>
        <taxon>Varidnaviria</taxon>
        <taxon>Bamfordvirae</taxon>
        <taxon>Nucleocytoviricota</taxon>
        <taxon>Megaviricetes</taxon>
        <taxon>Algavirales</taxon>
        <taxon>Phycodnaviridae</taxon>
        <taxon>Chlorovirus</taxon>
        <taxon>Chlorovirus conductrix</taxon>
        <taxon>Paramecium bursaria Chlorella virus A1</taxon>
    </lineage>
</organism>
<accession>A7J7F1</accession>
<dbReference type="GeneID" id="5364423"/>
<dbReference type="RefSeq" id="YP_001426079.1">
    <property type="nucleotide sequence ID" value="NC_008603.1"/>
</dbReference>
<dbReference type="EMBL" id="DQ890022">
    <property type="protein sequence ID" value="ABT15732.1"/>
    <property type="molecule type" value="Genomic_DNA"/>
</dbReference>
<dbReference type="Proteomes" id="UP000204095">
    <property type="component" value="Segment"/>
</dbReference>
<name>A7J7F1_PBCVF</name>
<dbReference type="KEGG" id="vg:5364423"/>
<evidence type="ECO:0000313" key="1">
    <source>
        <dbReference type="EMBL" id="ABT15732.1"/>
    </source>
</evidence>
<organismHost>
    <name type="scientific">Paramecium bursaria</name>
    <dbReference type="NCBI Taxonomy" id="74790"/>
</organismHost>
<sequence>MTCFVDITVDTDRGYLRKISWYLSLPLNITCIPSSSSLFSPLVLEHMDPFWAPTLWLQPIGTSRQCTTRAFTKTHLFNFVDIK</sequence>